<keyword evidence="3" id="KW-1185">Reference proteome</keyword>
<evidence type="ECO:0000313" key="3">
    <source>
        <dbReference type="Proteomes" id="UP000070700"/>
    </source>
</evidence>
<reference evidence="2 3" key="1">
    <citation type="submission" date="2015-10" db="EMBL/GenBank/DDBJ databases">
        <title>Full genome of DAOMC 229536 Phialocephala scopiformis, a fungal endophyte of spruce producing the potent anti-insectan compound rugulosin.</title>
        <authorList>
            <consortium name="DOE Joint Genome Institute"/>
            <person name="Walker A.K."/>
            <person name="Frasz S.L."/>
            <person name="Seifert K.A."/>
            <person name="Miller J.D."/>
            <person name="Mondo S.J."/>
            <person name="Labutti K."/>
            <person name="Lipzen A."/>
            <person name="Dockter R."/>
            <person name="Kennedy M."/>
            <person name="Grigoriev I.V."/>
            <person name="Spatafora J.W."/>
        </authorList>
    </citation>
    <scope>NUCLEOTIDE SEQUENCE [LARGE SCALE GENOMIC DNA]</scope>
    <source>
        <strain evidence="2 3">CBS 120377</strain>
    </source>
</reference>
<dbReference type="Proteomes" id="UP000070700">
    <property type="component" value="Unassembled WGS sequence"/>
</dbReference>
<dbReference type="AlphaFoldDB" id="A0A194XT05"/>
<dbReference type="RefSeq" id="XP_018077636.1">
    <property type="nucleotide sequence ID" value="XM_018221342.1"/>
</dbReference>
<dbReference type="InParanoid" id="A0A194XT05"/>
<gene>
    <name evidence="2" type="ORF">LY89DRAFT_755152</name>
</gene>
<dbReference type="GeneID" id="28831068"/>
<proteinExistence type="predicted"/>
<evidence type="ECO:0000313" key="2">
    <source>
        <dbReference type="EMBL" id="KUJ23281.1"/>
    </source>
</evidence>
<feature type="compositionally biased region" description="Polar residues" evidence="1">
    <location>
        <begin position="36"/>
        <end position="50"/>
    </location>
</feature>
<evidence type="ECO:0000256" key="1">
    <source>
        <dbReference type="SAM" id="MobiDB-lite"/>
    </source>
</evidence>
<organism evidence="2 3">
    <name type="scientific">Mollisia scopiformis</name>
    <name type="common">Conifer needle endophyte fungus</name>
    <name type="synonym">Phialocephala scopiformis</name>
    <dbReference type="NCBI Taxonomy" id="149040"/>
    <lineage>
        <taxon>Eukaryota</taxon>
        <taxon>Fungi</taxon>
        <taxon>Dikarya</taxon>
        <taxon>Ascomycota</taxon>
        <taxon>Pezizomycotina</taxon>
        <taxon>Leotiomycetes</taxon>
        <taxon>Helotiales</taxon>
        <taxon>Mollisiaceae</taxon>
        <taxon>Mollisia</taxon>
    </lineage>
</organism>
<protein>
    <submittedName>
        <fullName evidence="2">Uncharacterized protein</fullName>
    </submittedName>
</protein>
<sequence>GKSPRDNVLHYYVHDALFDLVKEGRGTIRLPDNPLSRGSNTRTNTASTLGNFGGPRTWRPANCQPSLVLRDEVDWSRWSLKVVVVVFRSVVTLVTVLLGEFTDRWDFGGPDAAVLALSVFAVLLEIELHLQPLFALSSETGLVIVGGRNVGLWIGEGICLNGRDWSVGVEKSVVSAHVGGNGFVVGGSKFVGSGGRTC</sequence>
<feature type="non-terminal residue" evidence="2">
    <location>
        <position position="1"/>
    </location>
</feature>
<name>A0A194XT05_MOLSC</name>
<dbReference type="KEGG" id="psco:LY89DRAFT_755152"/>
<feature type="region of interest" description="Disordered" evidence="1">
    <location>
        <begin position="31"/>
        <end position="51"/>
    </location>
</feature>
<dbReference type="EMBL" id="KQ947405">
    <property type="protein sequence ID" value="KUJ23281.1"/>
    <property type="molecule type" value="Genomic_DNA"/>
</dbReference>
<accession>A0A194XT05</accession>